<evidence type="ECO:0000256" key="2">
    <source>
        <dbReference type="ARBA" id="ARBA00022980"/>
    </source>
</evidence>
<name>A0A2H0BI50_9BACT</name>
<dbReference type="GO" id="GO:0005840">
    <property type="term" value="C:ribosome"/>
    <property type="evidence" value="ECO:0007669"/>
    <property type="project" value="UniProtKB-KW"/>
</dbReference>
<dbReference type="GO" id="GO:0003735">
    <property type="term" value="F:structural constituent of ribosome"/>
    <property type="evidence" value="ECO:0007669"/>
    <property type="project" value="InterPro"/>
</dbReference>
<sequence length="204" mass="22858">MKIANYSIKGTKLADLTLPREFTVEKNLNLLAQSIRVYEERAHIGLADTKTRAEVNRTKKKWYKQKGTGGARHGARSAPIFVGGGVAHGPKPKRRILTLPKKMVKKALFQAVSLKVANKEAVVLSGVEKLTKTSQVKAFLKKIGQVKTYTFILSPKNLETKKYFRNIPEVKILSFQNLNAFNVFFGGKLVFDAGIFAKKERPKK</sequence>
<proteinExistence type="inferred from homology"/>
<comment type="similarity">
    <text evidence="1">Belongs to the universal ribosomal protein uL4 family.</text>
</comment>
<comment type="caution">
    <text evidence="6">The sequence shown here is derived from an EMBL/GenBank/DDBJ whole genome shotgun (WGS) entry which is preliminary data.</text>
</comment>
<organism evidence="6 7">
    <name type="scientific">Candidatus Woesebacteria bacterium CG22_combo_CG10-13_8_21_14_all_45_10</name>
    <dbReference type="NCBI Taxonomy" id="1975060"/>
    <lineage>
        <taxon>Bacteria</taxon>
        <taxon>Candidatus Woeseibacteriota</taxon>
    </lineage>
</organism>
<dbReference type="InterPro" id="IPR013005">
    <property type="entry name" value="Ribosomal_uL4-like"/>
</dbReference>
<keyword evidence="2 6" id="KW-0689">Ribosomal protein</keyword>
<evidence type="ECO:0000313" key="7">
    <source>
        <dbReference type="Proteomes" id="UP000230759"/>
    </source>
</evidence>
<accession>A0A2H0BI50</accession>
<dbReference type="InterPro" id="IPR023574">
    <property type="entry name" value="Ribosomal_uL4_dom_sf"/>
</dbReference>
<dbReference type="EMBL" id="PCSV01000017">
    <property type="protein sequence ID" value="PIP57229.1"/>
    <property type="molecule type" value="Genomic_DNA"/>
</dbReference>
<evidence type="ECO:0000256" key="3">
    <source>
        <dbReference type="ARBA" id="ARBA00023274"/>
    </source>
</evidence>
<evidence type="ECO:0000313" key="6">
    <source>
        <dbReference type="EMBL" id="PIP57229.1"/>
    </source>
</evidence>
<dbReference type="GO" id="GO:1990904">
    <property type="term" value="C:ribonucleoprotein complex"/>
    <property type="evidence" value="ECO:0007669"/>
    <property type="project" value="UniProtKB-KW"/>
</dbReference>
<dbReference type="Pfam" id="PF00573">
    <property type="entry name" value="Ribosomal_L4"/>
    <property type="match status" value="1"/>
</dbReference>
<keyword evidence="3" id="KW-0687">Ribonucleoprotein</keyword>
<gene>
    <name evidence="6" type="primary">rplD</name>
    <name evidence="6" type="ORF">COX04_00765</name>
</gene>
<protein>
    <recommendedName>
        <fullName evidence="4">Large ribosomal subunit protein uL4</fullName>
    </recommendedName>
    <alternativeName>
        <fullName evidence="5">50S ribosomal protein L4</fullName>
    </alternativeName>
</protein>
<dbReference type="Gene3D" id="3.40.1370.10">
    <property type="match status" value="1"/>
</dbReference>
<dbReference type="NCBIfam" id="TIGR03953">
    <property type="entry name" value="rplD_bact"/>
    <property type="match status" value="1"/>
</dbReference>
<dbReference type="PANTHER" id="PTHR10746:SF6">
    <property type="entry name" value="LARGE RIBOSOMAL SUBUNIT PROTEIN UL4M"/>
    <property type="match status" value="1"/>
</dbReference>
<dbReference type="GO" id="GO:0006412">
    <property type="term" value="P:translation"/>
    <property type="evidence" value="ECO:0007669"/>
    <property type="project" value="InterPro"/>
</dbReference>
<dbReference type="InterPro" id="IPR002136">
    <property type="entry name" value="Ribosomal_uL4"/>
</dbReference>
<evidence type="ECO:0000256" key="4">
    <source>
        <dbReference type="ARBA" id="ARBA00035244"/>
    </source>
</evidence>
<dbReference type="AlphaFoldDB" id="A0A2H0BI50"/>
<dbReference type="PANTHER" id="PTHR10746">
    <property type="entry name" value="50S RIBOSOMAL PROTEIN L4"/>
    <property type="match status" value="1"/>
</dbReference>
<dbReference type="SUPFAM" id="SSF52166">
    <property type="entry name" value="Ribosomal protein L4"/>
    <property type="match status" value="1"/>
</dbReference>
<evidence type="ECO:0000256" key="1">
    <source>
        <dbReference type="ARBA" id="ARBA00010528"/>
    </source>
</evidence>
<reference evidence="6 7" key="1">
    <citation type="submission" date="2017-09" db="EMBL/GenBank/DDBJ databases">
        <title>Depth-based differentiation of microbial function through sediment-hosted aquifers and enrichment of novel symbionts in the deep terrestrial subsurface.</title>
        <authorList>
            <person name="Probst A.J."/>
            <person name="Ladd B."/>
            <person name="Jarett J.K."/>
            <person name="Geller-Mcgrath D.E."/>
            <person name="Sieber C.M."/>
            <person name="Emerson J.B."/>
            <person name="Anantharaman K."/>
            <person name="Thomas B.C."/>
            <person name="Malmstrom R."/>
            <person name="Stieglmeier M."/>
            <person name="Klingl A."/>
            <person name="Woyke T."/>
            <person name="Ryan C.M."/>
            <person name="Banfield J.F."/>
        </authorList>
    </citation>
    <scope>NUCLEOTIDE SEQUENCE [LARGE SCALE GENOMIC DNA]</scope>
    <source>
        <strain evidence="6">CG22_combo_CG10-13_8_21_14_all_45_10</strain>
    </source>
</reference>
<evidence type="ECO:0000256" key="5">
    <source>
        <dbReference type="ARBA" id="ARBA00035462"/>
    </source>
</evidence>
<dbReference type="Proteomes" id="UP000230759">
    <property type="component" value="Unassembled WGS sequence"/>
</dbReference>